<dbReference type="HOGENOM" id="CLU_2681577_0_0_3"/>
<accession>K9YU97</accession>
<name>K9YU97_DACS8</name>
<dbReference type="AlphaFoldDB" id="K9YU97"/>
<proteinExistence type="predicted"/>
<dbReference type="STRING" id="13035.Dacsa_1845"/>
<dbReference type="OrthoDB" id="9809206at2"/>
<feature type="transmembrane region" description="Helical" evidence="1">
    <location>
        <begin position="6"/>
        <end position="25"/>
    </location>
</feature>
<reference evidence="2" key="1">
    <citation type="submission" date="2012-04" db="EMBL/GenBank/DDBJ databases">
        <title>Finished genome of Dactylococcopsis salina PCC 8305.</title>
        <authorList>
            <consortium name="US DOE Joint Genome Institute"/>
            <person name="Gugger M."/>
            <person name="Coursin T."/>
            <person name="Rippka R."/>
            <person name="Tandeau De Marsac N."/>
            <person name="Huntemann M."/>
            <person name="Wei C.-L."/>
            <person name="Han J."/>
            <person name="Detter J.C."/>
            <person name="Han C."/>
            <person name="Tapia R."/>
            <person name="Daligault H."/>
            <person name="Chen A."/>
            <person name="Krypides N."/>
            <person name="Mavromatis K."/>
            <person name="Markowitz V."/>
            <person name="Szeto E."/>
            <person name="Ivanova N."/>
            <person name="Ovchinnikova G."/>
            <person name="Pagani I."/>
            <person name="Pati A."/>
            <person name="Goodwin L."/>
            <person name="Peters L."/>
            <person name="Pitluck S."/>
            <person name="Woyke T."/>
            <person name="Kerfeld C."/>
        </authorList>
    </citation>
    <scope>NUCLEOTIDE SEQUENCE [LARGE SCALE GENOMIC DNA]</scope>
    <source>
        <strain evidence="2">PCC 8305</strain>
    </source>
</reference>
<dbReference type="Proteomes" id="UP000010482">
    <property type="component" value="Chromosome"/>
</dbReference>
<dbReference type="EMBL" id="CP003944">
    <property type="protein sequence ID" value="AFZ50501.1"/>
    <property type="molecule type" value="Genomic_DNA"/>
</dbReference>
<keyword evidence="1" id="KW-0472">Membrane</keyword>
<keyword evidence="3" id="KW-1185">Reference proteome</keyword>
<dbReference type="eggNOG" id="COG3264">
    <property type="taxonomic scope" value="Bacteria"/>
</dbReference>
<evidence type="ECO:0000313" key="2">
    <source>
        <dbReference type="EMBL" id="AFZ50501.1"/>
    </source>
</evidence>
<evidence type="ECO:0000313" key="3">
    <source>
        <dbReference type="Proteomes" id="UP000010482"/>
    </source>
</evidence>
<gene>
    <name evidence="2" type="ORF">Dacsa_1845</name>
</gene>
<keyword evidence="1" id="KW-0812">Transmembrane</keyword>
<dbReference type="KEGG" id="dsl:Dacsa_1845"/>
<dbReference type="RefSeq" id="WP_015229498.1">
    <property type="nucleotide sequence ID" value="NC_019780.1"/>
</dbReference>
<keyword evidence="1" id="KW-1133">Transmembrane helix</keyword>
<protein>
    <submittedName>
        <fullName evidence="2">Uncharacterized protein</fullName>
    </submittedName>
</protein>
<evidence type="ECO:0000256" key="1">
    <source>
        <dbReference type="SAM" id="Phobius"/>
    </source>
</evidence>
<organism evidence="2 3">
    <name type="scientific">Dactylococcopsis salina (strain PCC 8305)</name>
    <name type="common">Myxobactron salinum</name>
    <dbReference type="NCBI Taxonomy" id="13035"/>
    <lineage>
        <taxon>Bacteria</taxon>
        <taxon>Bacillati</taxon>
        <taxon>Cyanobacteriota</taxon>
        <taxon>Cyanophyceae</taxon>
        <taxon>Nodosilineales</taxon>
        <taxon>Cymatolegaceae</taxon>
        <taxon>Dactylococcopsis</taxon>
    </lineage>
</organism>
<sequence length="74" mass="8386">MDAISFTVIWKLVLVVATFGVTILLKRFLRSHFLPKIGIPIGTREAISIIKLIDIGYRKRLKAGIVVIIYSYIL</sequence>